<reference evidence="14 15" key="1">
    <citation type="journal article" date="2012" name="J. Bacteriol.">
        <title>Complete Genome Sequence of the Thermophilic, Piezophilic, Heterotrophic Bacterium Marinitoga piezophila KA3.</title>
        <authorList>
            <person name="Lucas S."/>
            <person name="Han J."/>
            <person name="Lapidus A."/>
            <person name="Cheng J.F."/>
            <person name="Goodwin L.A."/>
            <person name="Pitluck S."/>
            <person name="Peters L."/>
            <person name="Mikhailova N."/>
            <person name="Teshima H."/>
            <person name="Detter J.C."/>
            <person name="Han C."/>
            <person name="Tapia R."/>
            <person name="Land M."/>
            <person name="Hauser L."/>
            <person name="Kyrpides N.C."/>
            <person name="Ivanova N."/>
            <person name="Pagani I."/>
            <person name="Vannier P."/>
            <person name="Oger P."/>
            <person name="Bartlett D.H."/>
            <person name="Noll K.M."/>
            <person name="Woyke T."/>
            <person name="Jebbar M."/>
        </authorList>
    </citation>
    <scope>NUCLEOTIDE SEQUENCE [LARGE SCALE GENOMIC DNA]</scope>
    <source>
        <strain evidence="15">DSM 14283 / JCM 11233 / KA3</strain>
    </source>
</reference>
<keyword evidence="3 12" id="KW-0235">DNA replication</keyword>
<dbReference type="RefSeq" id="WP_014297341.1">
    <property type="nucleotide sequence ID" value="NC_016751.1"/>
</dbReference>
<dbReference type="STRING" id="443254.Marpi_1890"/>
<dbReference type="eggNOG" id="COG0305">
    <property type="taxonomic scope" value="Bacteria"/>
</dbReference>
<evidence type="ECO:0000313" key="14">
    <source>
        <dbReference type="EMBL" id="AEX86270.1"/>
    </source>
</evidence>
<comment type="similarity">
    <text evidence="1 12">Belongs to the helicase family. DnaB subfamily.</text>
</comment>
<dbReference type="SUPFAM" id="SSF52540">
    <property type="entry name" value="P-loop containing nucleoside triphosphate hydrolases"/>
    <property type="match status" value="1"/>
</dbReference>
<evidence type="ECO:0000313" key="15">
    <source>
        <dbReference type="Proteomes" id="UP000007161"/>
    </source>
</evidence>
<evidence type="ECO:0000256" key="8">
    <source>
        <dbReference type="ARBA" id="ARBA00023125"/>
    </source>
</evidence>
<evidence type="ECO:0000256" key="1">
    <source>
        <dbReference type="ARBA" id="ARBA00008428"/>
    </source>
</evidence>
<dbReference type="GO" id="GO:0005524">
    <property type="term" value="F:ATP binding"/>
    <property type="evidence" value="ECO:0007669"/>
    <property type="project" value="UniProtKB-UniRule"/>
</dbReference>
<keyword evidence="5 12" id="KW-0378">Hydrolase</keyword>
<evidence type="ECO:0000256" key="5">
    <source>
        <dbReference type="ARBA" id="ARBA00022801"/>
    </source>
</evidence>
<dbReference type="HOGENOM" id="CLU_005373_0_0_0"/>
<dbReference type="FunFam" id="3.40.50.300:FF:001761">
    <property type="entry name" value="Replicative DNA helicase"/>
    <property type="match status" value="1"/>
</dbReference>
<feature type="domain" description="SF4 helicase" evidence="13">
    <location>
        <begin position="180"/>
        <end position="462"/>
    </location>
</feature>
<dbReference type="NCBIfam" id="NF004384">
    <property type="entry name" value="PRK05748.1"/>
    <property type="match status" value="1"/>
</dbReference>
<dbReference type="InterPro" id="IPR016136">
    <property type="entry name" value="DNA_helicase_N/primase_C"/>
</dbReference>
<keyword evidence="6 12" id="KW-0347">Helicase</keyword>
<evidence type="ECO:0000256" key="2">
    <source>
        <dbReference type="ARBA" id="ARBA00022515"/>
    </source>
</evidence>
<sequence length="466" mass="53000">MNKELTPPHSQEAEEALLGSIFLDPQILPDILEEIRSHDFYNQQHQIIFKIIEDLFDRGLPVDAISVMESLRNANLLERAGGEDKLIYLAEVVPTPANALYYAKIVKDKSLLRSLITASSEIVEATKTIGEAEEILDFAEKKIFEIAESRATRTYDSVPNIIHDVFEKLDELKKRASVEPNALVTGLPTGFISLDRLTSGFHKSDLIIIAARPSMGKTTFALNVASNLAIKYKIPIAMFNLEMSKEQLVQRILCAEAHVDLQKVRTGMLNNEDWNKLVNAAHKLSQSKIVVDDEPGLDPRTLRAKARRMKREYGIEAIFIDYLQLMSSKSRSGESRQQEISEISRSLKLLARELNVVIVALSQLSRAVEQREDKRPRLSDLRESGAIEQDADMVMFLYRDAYYKRKKDNKKENQDDNGENLILNHPHESELIIGKQRNGPVGTIKLMFDPKITLFYEKDNLHNEPY</sequence>
<dbReference type="InterPro" id="IPR007692">
    <property type="entry name" value="DNA_helicase_DnaB"/>
</dbReference>
<dbReference type="EMBL" id="CP003257">
    <property type="protein sequence ID" value="AEX86270.1"/>
    <property type="molecule type" value="Genomic_DNA"/>
</dbReference>
<dbReference type="GO" id="GO:0005829">
    <property type="term" value="C:cytosol"/>
    <property type="evidence" value="ECO:0007669"/>
    <property type="project" value="TreeGrafter"/>
</dbReference>
<keyword evidence="8 12" id="KW-0238">DNA-binding</keyword>
<dbReference type="SUPFAM" id="SSF48024">
    <property type="entry name" value="N-terminal domain of DnaB helicase"/>
    <property type="match status" value="1"/>
</dbReference>
<keyword evidence="9" id="KW-0413">Isomerase</keyword>
<evidence type="ECO:0000256" key="9">
    <source>
        <dbReference type="ARBA" id="ARBA00023235"/>
    </source>
</evidence>
<dbReference type="AlphaFoldDB" id="H2J6C2"/>
<dbReference type="Proteomes" id="UP000007161">
    <property type="component" value="Chromosome"/>
</dbReference>
<dbReference type="PANTHER" id="PTHR30153">
    <property type="entry name" value="REPLICATIVE DNA HELICASE DNAB"/>
    <property type="match status" value="1"/>
</dbReference>
<evidence type="ECO:0000256" key="6">
    <source>
        <dbReference type="ARBA" id="ARBA00022806"/>
    </source>
</evidence>
<proteinExistence type="inferred from homology"/>
<evidence type="ECO:0000256" key="12">
    <source>
        <dbReference type="RuleBase" id="RU362085"/>
    </source>
</evidence>
<keyword evidence="2 12" id="KW-0639">Primosome</keyword>
<accession>H2J6C2</accession>
<evidence type="ECO:0000256" key="7">
    <source>
        <dbReference type="ARBA" id="ARBA00022840"/>
    </source>
</evidence>
<dbReference type="SMART" id="SM00382">
    <property type="entry name" value="AAA"/>
    <property type="match status" value="1"/>
</dbReference>
<evidence type="ECO:0000259" key="13">
    <source>
        <dbReference type="PROSITE" id="PS51199"/>
    </source>
</evidence>
<dbReference type="GO" id="GO:0006269">
    <property type="term" value="P:DNA replication, synthesis of primer"/>
    <property type="evidence" value="ECO:0007669"/>
    <property type="project" value="UniProtKB-UniRule"/>
</dbReference>
<organism evidence="14 15">
    <name type="scientific">Marinitoga piezophila (strain DSM 14283 / JCM 11233 / KA3)</name>
    <dbReference type="NCBI Taxonomy" id="443254"/>
    <lineage>
        <taxon>Bacteria</taxon>
        <taxon>Thermotogati</taxon>
        <taxon>Thermotogota</taxon>
        <taxon>Thermotogae</taxon>
        <taxon>Petrotogales</taxon>
        <taxon>Petrotogaceae</taxon>
        <taxon>Marinitoga</taxon>
    </lineage>
</organism>
<evidence type="ECO:0000256" key="11">
    <source>
        <dbReference type="NCBIfam" id="TIGR00665"/>
    </source>
</evidence>
<keyword evidence="15" id="KW-1185">Reference proteome</keyword>
<dbReference type="OrthoDB" id="9773982at2"/>
<dbReference type="PROSITE" id="PS51199">
    <property type="entry name" value="SF4_HELICASE"/>
    <property type="match status" value="1"/>
</dbReference>
<comment type="catalytic activity">
    <reaction evidence="10 12">
        <text>ATP + H2O = ADP + phosphate + H(+)</text>
        <dbReference type="Rhea" id="RHEA:13065"/>
        <dbReference type="ChEBI" id="CHEBI:15377"/>
        <dbReference type="ChEBI" id="CHEBI:15378"/>
        <dbReference type="ChEBI" id="CHEBI:30616"/>
        <dbReference type="ChEBI" id="CHEBI:43474"/>
        <dbReference type="ChEBI" id="CHEBI:456216"/>
        <dbReference type="EC" id="5.6.2.3"/>
    </reaction>
</comment>
<gene>
    <name evidence="14" type="ordered locus">Marpi_1890</name>
</gene>
<dbReference type="GO" id="GO:0043139">
    <property type="term" value="F:5'-3' DNA helicase activity"/>
    <property type="evidence" value="ECO:0007669"/>
    <property type="project" value="UniProtKB-EC"/>
</dbReference>
<dbReference type="KEGG" id="mpz:Marpi_1890"/>
<dbReference type="PANTHER" id="PTHR30153:SF2">
    <property type="entry name" value="REPLICATIVE DNA HELICASE"/>
    <property type="match status" value="1"/>
</dbReference>
<reference evidence="15" key="2">
    <citation type="submission" date="2012-01" db="EMBL/GenBank/DDBJ databases">
        <title>Complete sequence of chromosome of Marinitoga piezophila KA3.</title>
        <authorList>
            <person name="Lucas S."/>
            <person name="Han J."/>
            <person name="Lapidus A."/>
            <person name="Cheng J.-F."/>
            <person name="Goodwin L."/>
            <person name="Pitluck S."/>
            <person name="Peters L."/>
            <person name="Mikhailova N."/>
            <person name="Teshima H."/>
            <person name="Detter J.C."/>
            <person name="Han C."/>
            <person name="Tapia R."/>
            <person name="Land M."/>
            <person name="Hauser L."/>
            <person name="Kyrpides N."/>
            <person name="Ivanova N."/>
            <person name="Pagani I."/>
            <person name="Jebbar M."/>
            <person name="Vannier P."/>
            <person name="Oger P."/>
            <person name="Cario A."/>
            <person name="Bartlett D."/>
            <person name="Noll K.M."/>
            <person name="Woyke T."/>
        </authorList>
    </citation>
    <scope>NUCLEOTIDE SEQUENCE [LARGE SCALE GENOMIC DNA]</scope>
    <source>
        <strain evidence="15">DSM 14283 / JCM 11233 / KA3</strain>
    </source>
</reference>
<dbReference type="InterPro" id="IPR036185">
    <property type="entry name" value="DNA_heli_DnaB-like_N_sf"/>
</dbReference>
<dbReference type="InterPro" id="IPR007693">
    <property type="entry name" value="DNA_helicase_DnaB-like_N"/>
</dbReference>
<dbReference type="InterPro" id="IPR027417">
    <property type="entry name" value="P-loop_NTPase"/>
</dbReference>
<dbReference type="CDD" id="cd00984">
    <property type="entry name" value="DnaB_C"/>
    <property type="match status" value="1"/>
</dbReference>
<dbReference type="EC" id="5.6.2.3" evidence="11 12"/>
<evidence type="ECO:0000256" key="3">
    <source>
        <dbReference type="ARBA" id="ARBA00022705"/>
    </source>
</evidence>
<dbReference type="InterPro" id="IPR007694">
    <property type="entry name" value="DNA_helicase_DnaB-like_C"/>
</dbReference>
<dbReference type="Gene3D" id="1.10.860.10">
    <property type="entry name" value="DNAb Helicase, Chain A"/>
    <property type="match status" value="1"/>
</dbReference>
<dbReference type="Pfam" id="PF03796">
    <property type="entry name" value="DnaB_C"/>
    <property type="match status" value="1"/>
</dbReference>
<dbReference type="FunFam" id="1.10.860.10:FF:000001">
    <property type="entry name" value="Replicative DNA helicase"/>
    <property type="match status" value="1"/>
</dbReference>
<dbReference type="GO" id="GO:1990077">
    <property type="term" value="C:primosome complex"/>
    <property type="evidence" value="ECO:0007669"/>
    <property type="project" value="UniProtKB-UniRule"/>
</dbReference>
<evidence type="ECO:0000256" key="10">
    <source>
        <dbReference type="ARBA" id="ARBA00048954"/>
    </source>
</evidence>
<dbReference type="Pfam" id="PF00772">
    <property type="entry name" value="DnaB"/>
    <property type="match status" value="1"/>
</dbReference>
<dbReference type="GO" id="GO:0003677">
    <property type="term" value="F:DNA binding"/>
    <property type="evidence" value="ECO:0007669"/>
    <property type="project" value="UniProtKB-UniRule"/>
</dbReference>
<protein>
    <recommendedName>
        <fullName evidence="11 12">Replicative DNA helicase</fullName>
        <ecNumber evidence="11 12">5.6.2.3</ecNumber>
    </recommendedName>
</protein>
<dbReference type="GO" id="GO:0016887">
    <property type="term" value="F:ATP hydrolysis activity"/>
    <property type="evidence" value="ECO:0007669"/>
    <property type="project" value="RHEA"/>
</dbReference>
<name>H2J6C2_MARPK</name>
<comment type="function">
    <text evidence="12">The main replicative DNA helicase, it participates in initiation and elongation during chromosome replication. Travels ahead of the DNA replisome, separating dsDNA into templates for DNA synthesis. A processive ATP-dependent 5'-3' DNA helicase it has DNA-dependent ATPase activity.</text>
</comment>
<keyword evidence="7 12" id="KW-0067">ATP-binding</keyword>
<dbReference type="NCBIfam" id="TIGR00665">
    <property type="entry name" value="DnaB"/>
    <property type="match status" value="1"/>
</dbReference>
<dbReference type="InterPro" id="IPR003593">
    <property type="entry name" value="AAA+_ATPase"/>
</dbReference>
<evidence type="ECO:0000256" key="4">
    <source>
        <dbReference type="ARBA" id="ARBA00022741"/>
    </source>
</evidence>
<keyword evidence="4 12" id="KW-0547">Nucleotide-binding</keyword>
<dbReference type="Gene3D" id="3.40.50.300">
    <property type="entry name" value="P-loop containing nucleotide triphosphate hydrolases"/>
    <property type="match status" value="1"/>
</dbReference>